<dbReference type="Pfam" id="PF13833">
    <property type="entry name" value="EF-hand_8"/>
    <property type="match status" value="1"/>
</dbReference>
<evidence type="ECO:0000259" key="6">
    <source>
        <dbReference type="PROSITE" id="PS50222"/>
    </source>
</evidence>
<dbReference type="SMART" id="SM00657">
    <property type="entry name" value="RPOL4c"/>
    <property type="match status" value="1"/>
</dbReference>
<proteinExistence type="inferred from homology"/>
<feature type="domain" description="EF-hand" evidence="6">
    <location>
        <begin position="699"/>
        <end position="734"/>
    </location>
</feature>
<comment type="similarity">
    <text evidence="4">Belongs to the NPH3 family.</text>
</comment>
<dbReference type="PROSITE" id="PS50222">
    <property type="entry name" value="EF_HAND_2"/>
    <property type="match status" value="3"/>
</dbReference>
<evidence type="ECO:0000256" key="2">
    <source>
        <dbReference type="ARBA" id="ARBA00022786"/>
    </source>
</evidence>
<feature type="region of interest" description="Disordered" evidence="5">
    <location>
        <begin position="825"/>
        <end position="863"/>
    </location>
</feature>
<comment type="caution">
    <text evidence="8">The sequence shown here is derived from an EMBL/GenBank/DDBJ whole genome shotgun (WGS) entry which is preliminary data.</text>
</comment>
<dbReference type="GO" id="GO:0006352">
    <property type="term" value="P:DNA-templated transcription initiation"/>
    <property type="evidence" value="ECO:0007669"/>
    <property type="project" value="InterPro"/>
</dbReference>
<feature type="compositionally biased region" description="Basic and acidic residues" evidence="5">
    <location>
        <begin position="846"/>
        <end position="856"/>
    </location>
</feature>
<organism evidence="8 9">
    <name type="scientific">Cucurbita argyrosperma subsp. sororia</name>
    <dbReference type="NCBI Taxonomy" id="37648"/>
    <lineage>
        <taxon>Eukaryota</taxon>
        <taxon>Viridiplantae</taxon>
        <taxon>Streptophyta</taxon>
        <taxon>Embryophyta</taxon>
        <taxon>Tracheophyta</taxon>
        <taxon>Spermatophyta</taxon>
        <taxon>Magnoliopsida</taxon>
        <taxon>eudicotyledons</taxon>
        <taxon>Gunneridae</taxon>
        <taxon>Pentapetalae</taxon>
        <taxon>rosids</taxon>
        <taxon>fabids</taxon>
        <taxon>Cucurbitales</taxon>
        <taxon>Cucurbitaceae</taxon>
        <taxon>Cucurbiteae</taxon>
        <taxon>Cucurbita</taxon>
    </lineage>
</organism>
<dbReference type="Proteomes" id="UP000685013">
    <property type="component" value="Chromosome 3"/>
</dbReference>
<name>A0AAV6NZN8_9ROSI</name>
<keyword evidence="9" id="KW-1185">Reference proteome</keyword>
<dbReference type="FunFam" id="1.10.238.10:FF:000073">
    <property type="entry name" value="calcineurin B-like protein 3"/>
    <property type="match status" value="1"/>
</dbReference>
<dbReference type="Pfam" id="PF03000">
    <property type="entry name" value="NPH3"/>
    <property type="match status" value="1"/>
</dbReference>
<feature type="compositionally biased region" description="Basic and acidic residues" evidence="5">
    <location>
        <begin position="497"/>
        <end position="576"/>
    </location>
</feature>
<dbReference type="CDD" id="cd00051">
    <property type="entry name" value="EFh"/>
    <property type="match status" value="1"/>
</dbReference>
<dbReference type="GO" id="GO:0005509">
    <property type="term" value="F:calcium ion binding"/>
    <property type="evidence" value="ECO:0007669"/>
    <property type="project" value="InterPro"/>
</dbReference>
<reference evidence="8 9" key="1">
    <citation type="journal article" date="2021" name="Hortic Res">
        <title>The domestication of Cucurbita argyrosperma as revealed by the genome of its wild relative.</title>
        <authorList>
            <person name="Barrera-Redondo J."/>
            <person name="Sanchez-de la Vega G."/>
            <person name="Aguirre-Liguori J.A."/>
            <person name="Castellanos-Morales G."/>
            <person name="Gutierrez-Guerrero Y.T."/>
            <person name="Aguirre-Dugua X."/>
            <person name="Aguirre-Planter E."/>
            <person name="Tenaillon M.I."/>
            <person name="Lira-Saade R."/>
            <person name="Eguiarte L.E."/>
        </authorList>
    </citation>
    <scope>NUCLEOTIDE SEQUENCE [LARGE SCALE GENOMIC DNA]</scope>
    <source>
        <strain evidence="8">JBR-2021</strain>
    </source>
</reference>
<evidence type="ECO:0000256" key="5">
    <source>
        <dbReference type="SAM" id="MobiDB-lite"/>
    </source>
</evidence>
<dbReference type="GO" id="GO:0030880">
    <property type="term" value="C:RNA polymerase complex"/>
    <property type="evidence" value="ECO:0007669"/>
    <property type="project" value="InterPro"/>
</dbReference>
<gene>
    <name evidence="8" type="ORF">SDJN03_04452</name>
</gene>
<evidence type="ECO:0000256" key="3">
    <source>
        <dbReference type="ARBA" id="ARBA00023774"/>
    </source>
</evidence>
<comment type="similarity">
    <text evidence="3">Belongs to the calcineurin regulatory subunit family.</text>
</comment>
<dbReference type="InterPro" id="IPR043454">
    <property type="entry name" value="NPH3/RPT2-like"/>
</dbReference>
<feature type="domain" description="NPH3" evidence="7">
    <location>
        <begin position="199"/>
        <end position="474"/>
    </location>
</feature>
<keyword evidence="2" id="KW-0833">Ubl conjugation pathway</keyword>
<dbReference type="InterPro" id="IPR006590">
    <property type="entry name" value="RNA_pol_Rpb4/RPC9_core"/>
</dbReference>
<dbReference type="InterPro" id="IPR002048">
    <property type="entry name" value="EF_hand_dom"/>
</dbReference>
<dbReference type="PANTHER" id="PTHR32370">
    <property type="entry name" value="OS12G0117600 PROTEIN"/>
    <property type="match status" value="1"/>
</dbReference>
<dbReference type="Pfam" id="PF03874">
    <property type="entry name" value="RNA_pol_Rpb4"/>
    <property type="match status" value="1"/>
</dbReference>
<dbReference type="InterPro" id="IPR027356">
    <property type="entry name" value="NPH3_dom"/>
</dbReference>
<accession>A0AAV6NZN8</accession>
<dbReference type="EMBL" id="JAGKQH010000003">
    <property type="protein sequence ID" value="KAG6603843.1"/>
    <property type="molecule type" value="Genomic_DNA"/>
</dbReference>
<dbReference type="Pfam" id="PF13499">
    <property type="entry name" value="EF-hand_7"/>
    <property type="match status" value="1"/>
</dbReference>
<evidence type="ECO:0000259" key="7">
    <source>
        <dbReference type="PROSITE" id="PS51649"/>
    </source>
</evidence>
<protein>
    <submittedName>
        <fullName evidence="8">BTB/POZ domain-containing protein</fullName>
    </submittedName>
</protein>
<evidence type="ECO:0000313" key="9">
    <source>
        <dbReference type="Proteomes" id="UP000685013"/>
    </source>
</evidence>
<keyword evidence="1" id="KW-0677">Repeat</keyword>
<feature type="domain" description="EF-hand" evidence="6">
    <location>
        <begin position="743"/>
        <end position="778"/>
    </location>
</feature>
<feature type="region of interest" description="Disordered" evidence="5">
    <location>
        <begin position="497"/>
        <end position="577"/>
    </location>
</feature>
<evidence type="ECO:0000256" key="1">
    <source>
        <dbReference type="ARBA" id="ARBA00022737"/>
    </source>
</evidence>
<dbReference type="AlphaFoldDB" id="A0AAV6NZN8"/>
<dbReference type="InterPro" id="IPR005574">
    <property type="entry name" value="Rpb4/RPC9"/>
</dbReference>
<evidence type="ECO:0000256" key="4">
    <source>
        <dbReference type="PROSITE-ProRule" id="PRU00982"/>
    </source>
</evidence>
<evidence type="ECO:0000313" key="8">
    <source>
        <dbReference type="EMBL" id="KAG6603843.1"/>
    </source>
</evidence>
<feature type="domain" description="EF-hand" evidence="6">
    <location>
        <begin position="662"/>
        <end position="697"/>
    </location>
</feature>
<dbReference type="SMART" id="SM00054">
    <property type="entry name" value="EFh"/>
    <property type="match status" value="3"/>
</dbReference>
<sequence>MKFMKLGTRPDSFYSEAATRTVLSDIPGNIVICIDNVSYLLHKFQLLPKCGLLQHLCPESGDSNIATIELHDVPGGAEAFELCAKFCYGMTINISAHNLVPALCAAKFLRMTEAVEKGNLVLKLEAFLHSCILVGWKDSIVTLQSTLKLPEWSENLGIVRKCIDSIVEKILTPHSKVSWSYTYTRPGYTKKNSQSVPKDWWTEDLSDLDIELFRCIILAVRSTYILPPQLIGEALHVYACRWLPDTANVKPSETKITKSKEDLEKNRQILEKIVGMIPSDRGSVSVGFLLRLLNIANYLAVSSTTKTELIRRSSLQFEEAKVSDLLFPSQSTSNTHFYDVDSVVAVLECLRALWRRQYSGAAENSHFLRYIRKVGKLVDSYLRVVVMDINMPVSKVIQLVEALPDIARPNHDDLYKAINMYLKEHPDLSKADKKRLCRILDCQKLSSEVRAHAVKNERLPLRTVVQVLFFDQEQAAITTDNHGKLKPDIDNGVEKEARDRTGFSEISERDGHRTRRTDVKLLPAAEKEMKDDRSEFDVKSVKSSRTREMSREIKSLSKSESKKMAPKGSRSDHGGEQRQNMVQCLEGIRHFCAAVATCCDADTSRRPRGLQDPEALARETVFSVSEIEALYELFKKISSAVIDDGLINKEEFQLALFKTNKKESLFADRVFDLFDTKHNGILDFEEFARALSVFHPNAPIDDKIEFSFQLYDLKQQGFIERQEVKQMVVATLAESGMNLSDDVIESIIDKTFEEADTKHDGKIDKEEWRNLVMRHPSLLKNMTLQYLKDITTTFPSFVFHSQVDDTFCLESLIEVKAGKQFPVMSEKGEKGYPLPRKPGKSSLKSSFKDGKDDSLLKPKKGRKVQFDAQGSVDAQINFSMKYSGKNGDLGKGGKGGSGAKEPQPLELKIEQELPKNVKCQCLMDCEAAQILQGIQDQMVLLSADPTIKIPTPFDRGLQYAKRANHYVNTESVRPVLETLKKYGVMDSEMCVLANVCPDTTDEVFALLPSLKSKRSKLSEPLNSVLRELAKDLFFSMVFTRYRFGEASISPLEYFVLQRSVFAVV</sequence>
<feature type="non-terminal residue" evidence="8">
    <location>
        <position position="1"/>
    </location>
</feature>
<dbReference type="PROSITE" id="PS51649">
    <property type="entry name" value="NPH3"/>
    <property type="match status" value="1"/>
</dbReference>